<reference evidence="3 4" key="1">
    <citation type="submission" date="2023-10" db="EMBL/GenBank/DDBJ databases">
        <title>Genomes of two closely related lineages of the louse Polyplax serrata with different host specificities.</title>
        <authorList>
            <person name="Martinu J."/>
            <person name="Tarabai H."/>
            <person name="Stefka J."/>
            <person name="Hypsa V."/>
        </authorList>
    </citation>
    <scope>NUCLEOTIDE SEQUENCE [LARGE SCALE GENOMIC DNA]</scope>
    <source>
        <strain evidence="3">HR10_N</strain>
    </source>
</reference>
<feature type="transmembrane region" description="Helical" evidence="2">
    <location>
        <begin position="172"/>
        <end position="191"/>
    </location>
</feature>
<evidence type="ECO:0000256" key="2">
    <source>
        <dbReference type="SAM" id="Phobius"/>
    </source>
</evidence>
<evidence type="ECO:0000256" key="1">
    <source>
        <dbReference type="SAM" id="MobiDB-lite"/>
    </source>
</evidence>
<gene>
    <name evidence="3" type="ORF">RUM43_001700</name>
</gene>
<proteinExistence type="predicted"/>
<protein>
    <recommendedName>
        <fullName evidence="5">Coiled-coil domain-containing protein 51</fullName>
    </recommendedName>
</protein>
<dbReference type="AlphaFoldDB" id="A0AAN8SEA7"/>
<comment type="caution">
    <text evidence="3">The sequence shown here is derived from an EMBL/GenBank/DDBJ whole genome shotgun (WGS) entry which is preliminary data.</text>
</comment>
<feature type="compositionally biased region" description="Basic and acidic residues" evidence="1">
    <location>
        <begin position="287"/>
        <end position="299"/>
    </location>
</feature>
<dbReference type="InterPro" id="IPR037660">
    <property type="entry name" value="CCDC51"/>
</dbReference>
<accession>A0AAN8SEA7</accession>
<feature type="region of interest" description="Disordered" evidence="1">
    <location>
        <begin position="279"/>
        <end position="299"/>
    </location>
</feature>
<keyword evidence="2" id="KW-0812">Transmembrane</keyword>
<dbReference type="PANTHER" id="PTHR28624:SF1">
    <property type="entry name" value="MITOCHONDRIAL POTASSIUM CHANNEL"/>
    <property type="match status" value="1"/>
</dbReference>
<sequence length="364" mass="41666">MVSHLRNCPGIISSYARSSERHGRRILCTSKNHLSNDASSKTGVLSQKLDEIIKWYDEFTGMDEVRKAQSRVLEEERIFRKAQEIRRNYLVELNEIQTKIKELYAELDTVSRGDDKYIALVTMEHKLLKEEKAIMDKFTLAEKDERESFANLSNSVKLSHEKERAQGERTKYWSIIGSVIGTILGILGTSINNHFKMKELKELIKTSSDKTMVTNLRSLLDSNESFLNELKKYFDLKTCDQVSSNTEVKLESMLNAINSKLDHLDEKFKSREMRKEVFDDSSSSIKNTRDSSKSPTDDKLLPENKNIKMFLYAFAVFSSLTLILSRYTVNLNVVVVCPGLEGQVPGLNETKPLVKDLLWFPTAG</sequence>
<evidence type="ECO:0000313" key="4">
    <source>
        <dbReference type="Proteomes" id="UP001372834"/>
    </source>
</evidence>
<keyword evidence="2" id="KW-1133">Transmembrane helix</keyword>
<evidence type="ECO:0008006" key="5">
    <source>
        <dbReference type="Google" id="ProtNLM"/>
    </source>
</evidence>
<evidence type="ECO:0000313" key="3">
    <source>
        <dbReference type="EMBL" id="KAK6645423.1"/>
    </source>
</evidence>
<keyword evidence="2" id="KW-0472">Membrane</keyword>
<dbReference type="PANTHER" id="PTHR28624">
    <property type="entry name" value="COILED-COIL DOMAIN-CONTAINING PROTEIN 51"/>
    <property type="match status" value="1"/>
</dbReference>
<dbReference type="EMBL" id="JAWJWE010000001">
    <property type="protein sequence ID" value="KAK6645423.1"/>
    <property type="molecule type" value="Genomic_DNA"/>
</dbReference>
<dbReference type="Proteomes" id="UP001372834">
    <property type="component" value="Unassembled WGS sequence"/>
</dbReference>
<organism evidence="3 4">
    <name type="scientific">Polyplax serrata</name>
    <name type="common">Common mouse louse</name>
    <dbReference type="NCBI Taxonomy" id="468196"/>
    <lineage>
        <taxon>Eukaryota</taxon>
        <taxon>Metazoa</taxon>
        <taxon>Ecdysozoa</taxon>
        <taxon>Arthropoda</taxon>
        <taxon>Hexapoda</taxon>
        <taxon>Insecta</taxon>
        <taxon>Pterygota</taxon>
        <taxon>Neoptera</taxon>
        <taxon>Paraneoptera</taxon>
        <taxon>Psocodea</taxon>
        <taxon>Troctomorpha</taxon>
        <taxon>Phthiraptera</taxon>
        <taxon>Anoplura</taxon>
        <taxon>Polyplacidae</taxon>
        <taxon>Polyplax</taxon>
    </lineage>
</organism>
<name>A0AAN8SEA7_POLSC</name>